<accession>A0ACB7SPV5</accession>
<organism evidence="1 2">
    <name type="scientific">Hyalomma asiaticum</name>
    <name type="common">Tick</name>
    <dbReference type="NCBI Taxonomy" id="266040"/>
    <lineage>
        <taxon>Eukaryota</taxon>
        <taxon>Metazoa</taxon>
        <taxon>Ecdysozoa</taxon>
        <taxon>Arthropoda</taxon>
        <taxon>Chelicerata</taxon>
        <taxon>Arachnida</taxon>
        <taxon>Acari</taxon>
        <taxon>Parasitiformes</taxon>
        <taxon>Ixodida</taxon>
        <taxon>Ixodoidea</taxon>
        <taxon>Ixodidae</taxon>
        <taxon>Hyalomminae</taxon>
        <taxon>Hyalomma</taxon>
    </lineage>
</organism>
<comment type="caution">
    <text evidence="1">The sequence shown here is derived from an EMBL/GenBank/DDBJ whole genome shotgun (WGS) entry which is preliminary data.</text>
</comment>
<proteinExistence type="predicted"/>
<gene>
    <name evidence="1" type="ORF">HPB50_025080</name>
</gene>
<keyword evidence="2" id="KW-1185">Reference proteome</keyword>
<evidence type="ECO:0000313" key="2">
    <source>
        <dbReference type="Proteomes" id="UP000821845"/>
    </source>
</evidence>
<reference evidence="1" key="1">
    <citation type="submission" date="2020-05" db="EMBL/GenBank/DDBJ databases">
        <title>Large-scale comparative analyses of tick genomes elucidate their genetic diversity and vector capacities.</title>
        <authorList>
            <person name="Jia N."/>
            <person name="Wang J."/>
            <person name="Shi W."/>
            <person name="Du L."/>
            <person name="Sun Y."/>
            <person name="Zhan W."/>
            <person name="Jiang J."/>
            <person name="Wang Q."/>
            <person name="Zhang B."/>
            <person name="Ji P."/>
            <person name="Sakyi L.B."/>
            <person name="Cui X."/>
            <person name="Yuan T."/>
            <person name="Jiang B."/>
            <person name="Yang W."/>
            <person name="Lam T.T.-Y."/>
            <person name="Chang Q."/>
            <person name="Ding S."/>
            <person name="Wang X."/>
            <person name="Zhu J."/>
            <person name="Ruan X."/>
            <person name="Zhao L."/>
            <person name="Wei J."/>
            <person name="Que T."/>
            <person name="Du C."/>
            <person name="Cheng J."/>
            <person name="Dai P."/>
            <person name="Han X."/>
            <person name="Huang E."/>
            <person name="Gao Y."/>
            <person name="Liu J."/>
            <person name="Shao H."/>
            <person name="Ye R."/>
            <person name="Li L."/>
            <person name="Wei W."/>
            <person name="Wang X."/>
            <person name="Wang C."/>
            <person name="Yang T."/>
            <person name="Huo Q."/>
            <person name="Li W."/>
            <person name="Guo W."/>
            <person name="Chen H."/>
            <person name="Zhou L."/>
            <person name="Ni X."/>
            <person name="Tian J."/>
            <person name="Zhou Y."/>
            <person name="Sheng Y."/>
            <person name="Liu T."/>
            <person name="Pan Y."/>
            <person name="Xia L."/>
            <person name="Li J."/>
            <person name="Zhao F."/>
            <person name="Cao W."/>
        </authorList>
    </citation>
    <scope>NUCLEOTIDE SEQUENCE</scope>
    <source>
        <strain evidence="1">Hyas-2018</strain>
    </source>
</reference>
<dbReference type="EMBL" id="CM023483">
    <property type="protein sequence ID" value="KAH6936991.1"/>
    <property type="molecule type" value="Genomic_DNA"/>
</dbReference>
<name>A0ACB7SPV5_HYAAI</name>
<evidence type="ECO:0000313" key="1">
    <source>
        <dbReference type="EMBL" id="KAH6936991.1"/>
    </source>
</evidence>
<protein>
    <submittedName>
        <fullName evidence="1">Uncharacterized protein</fullName>
    </submittedName>
</protein>
<dbReference type="Proteomes" id="UP000821845">
    <property type="component" value="Chromosome 3"/>
</dbReference>
<sequence>MAAHVFCICVGCTAKTRNRFLVWSKCRFRSAKPTVTSRKIQGFQHCQAFRSAWIRHVYPKLFEFIDTEPPARYAEVLQEKQHCCVSRTRSTSRTVRTLSGRPLRRDSVAPRRSRRGVVRLGGDPSGGNARALQLVKRAVSPPPPRVAILFQNPLSAVRDCTLSGRSSPLPGFPIRDSSWFAKTSK</sequence>